<keyword evidence="3" id="KW-1185">Reference proteome</keyword>
<dbReference type="Proteomes" id="UP000014480">
    <property type="component" value="Unassembled WGS sequence"/>
</dbReference>
<sequence>MCQEPVTAMPRLTPSQWPDSSDTSNIYGVRPPGTELFVAFDPLVPSYKVKRVTLQLTNIQRWMQQESHNLSAAKRL</sequence>
<accession>A0A484FPM1</accession>
<evidence type="ECO:0000256" key="1">
    <source>
        <dbReference type="SAM" id="MobiDB-lite"/>
    </source>
</evidence>
<feature type="compositionally biased region" description="Polar residues" evidence="1">
    <location>
        <begin position="13"/>
        <end position="25"/>
    </location>
</feature>
<evidence type="ECO:0000313" key="3">
    <source>
        <dbReference type="Proteomes" id="UP000014480"/>
    </source>
</evidence>
<proteinExistence type="predicted"/>
<evidence type="ECO:0000313" key="2">
    <source>
        <dbReference type="EMBL" id="TDZ19655.1"/>
    </source>
</evidence>
<dbReference type="AlphaFoldDB" id="A0A484FPM1"/>
<gene>
    <name evidence="2" type="ORF">Cob_v007521</name>
</gene>
<comment type="caution">
    <text evidence="2">The sequence shown here is derived from an EMBL/GenBank/DDBJ whole genome shotgun (WGS) entry which is preliminary data.</text>
</comment>
<organism evidence="2 3">
    <name type="scientific">Colletotrichum orbiculare (strain 104-T / ATCC 96160 / CBS 514.97 / LARS 414 / MAFF 240422)</name>
    <name type="common">Cucumber anthracnose fungus</name>
    <name type="synonym">Colletotrichum lagenarium</name>
    <dbReference type="NCBI Taxonomy" id="1213857"/>
    <lineage>
        <taxon>Eukaryota</taxon>
        <taxon>Fungi</taxon>
        <taxon>Dikarya</taxon>
        <taxon>Ascomycota</taxon>
        <taxon>Pezizomycotina</taxon>
        <taxon>Sordariomycetes</taxon>
        <taxon>Hypocreomycetidae</taxon>
        <taxon>Glomerellales</taxon>
        <taxon>Glomerellaceae</taxon>
        <taxon>Colletotrichum</taxon>
        <taxon>Colletotrichum orbiculare species complex</taxon>
    </lineage>
</organism>
<feature type="region of interest" description="Disordered" evidence="1">
    <location>
        <begin position="1"/>
        <end position="25"/>
    </location>
</feature>
<reference evidence="3" key="1">
    <citation type="journal article" date="2013" name="New Phytol.">
        <title>Comparative genomic and transcriptomic analyses reveal the hemibiotrophic stage shift of Colletotrichum fungi.</title>
        <authorList>
            <person name="Gan P."/>
            <person name="Ikeda K."/>
            <person name="Irieda H."/>
            <person name="Narusaka M."/>
            <person name="O'Connell R.J."/>
            <person name="Narusaka Y."/>
            <person name="Takano Y."/>
            <person name="Kubo Y."/>
            <person name="Shirasu K."/>
        </authorList>
    </citation>
    <scope>NUCLEOTIDE SEQUENCE [LARGE SCALE GENOMIC DNA]</scope>
    <source>
        <strain evidence="3">104-T / ATCC 96160 / CBS 514.97 / LARS 414 / MAFF 240422</strain>
    </source>
</reference>
<reference evidence="3" key="2">
    <citation type="journal article" date="2019" name="Mol. Plant Microbe Interact.">
        <title>Genome sequence resources for four phytopathogenic fungi from the Colletotrichum orbiculare species complex.</title>
        <authorList>
            <person name="Gan P."/>
            <person name="Tsushima A."/>
            <person name="Narusaka M."/>
            <person name="Narusaka Y."/>
            <person name="Takano Y."/>
            <person name="Kubo Y."/>
            <person name="Shirasu K."/>
        </authorList>
    </citation>
    <scope>GENOME REANNOTATION</scope>
    <source>
        <strain evidence="3">104-T / ATCC 96160 / CBS 514.97 / LARS 414 / MAFF 240422</strain>
    </source>
</reference>
<dbReference type="EMBL" id="AMCV02000020">
    <property type="protein sequence ID" value="TDZ19655.1"/>
    <property type="molecule type" value="Genomic_DNA"/>
</dbReference>
<name>A0A484FPM1_COLOR</name>
<protein>
    <submittedName>
        <fullName evidence="2">Uncharacterized protein</fullName>
    </submittedName>
</protein>